<comment type="subcellular location">
    <subcellularLocation>
        <location evidence="8">Cell membrane</location>
        <topology evidence="8">Multi-pass membrane protein</topology>
    </subcellularLocation>
    <subcellularLocation>
        <location evidence="1">Membrane</location>
        <topology evidence="1">Multi-pass membrane protein</topology>
    </subcellularLocation>
</comment>
<gene>
    <name evidence="8" type="primary">nuoK</name>
    <name evidence="9" type="ORF">SAMN05660420_02595</name>
</gene>
<dbReference type="HAMAP" id="MF_01456">
    <property type="entry name" value="NDH1_NuoK"/>
    <property type="match status" value="1"/>
</dbReference>
<dbReference type="STRING" id="37625.SAMN05660420_02595"/>
<keyword evidence="6 8" id="KW-1133">Transmembrane helix</keyword>
<keyword evidence="7 8" id="KW-0472">Membrane</keyword>
<dbReference type="RefSeq" id="WP_092349346.1">
    <property type="nucleotide sequence ID" value="NZ_FNQN01000008.1"/>
</dbReference>
<evidence type="ECO:0000256" key="4">
    <source>
        <dbReference type="ARBA" id="ARBA00022519"/>
    </source>
</evidence>
<evidence type="ECO:0000256" key="5">
    <source>
        <dbReference type="ARBA" id="ARBA00022692"/>
    </source>
</evidence>
<keyword evidence="4" id="KW-0997">Cell inner membrane</keyword>
<dbReference type="GO" id="GO:0030964">
    <property type="term" value="C:NADH dehydrogenase complex"/>
    <property type="evidence" value="ECO:0007669"/>
    <property type="project" value="TreeGrafter"/>
</dbReference>
<comment type="similarity">
    <text evidence="2 8">Belongs to the complex I subunit 4L family.</text>
</comment>
<reference evidence="9 10" key="1">
    <citation type="submission" date="2016-10" db="EMBL/GenBank/DDBJ databases">
        <authorList>
            <person name="de Groot N.N."/>
        </authorList>
    </citation>
    <scope>NUCLEOTIDE SEQUENCE [LARGE SCALE GENOMIC DNA]</scope>
    <source>
        <strain evidence="9 10">DSM 7343</strain>
    </source>
</reference>
<comment type="subunit">
    <text evidence="8">NDH-1 is composed of 14 different subunits. Subunits NuoA, H, J, K, L, M, N constitute the membrane sector of the complex.</text>
</comment>
<keyword evidence="8" id="KW-1003">Cell membrane</keyword>
<dbReference type="EC" id="7.1.1.-" evidence="8"/>
<dbReference type="AlphaFoldDB" id="A0A1H4CKP7"/>
<dbReference type="Proteomes" id="UP000199409">
    <property type="component" value="Unassembled WGS sequence"/>
</dbReference>
<evidence type="ECO:0000313" key="10">
    <source>
        <dbReference type="Proteomes" id="UP000199409"/>
    </source>
</evidence>
<sequence length="105" mass="11483">MMISSNLNTYLIIAAVLLVIGLYGMVQHRSLIGILISSEFILNGAALNFMAFNHFVAPNPAVGQIYALFIMGIAAAEAAIAISMIIAVYRKYQSEDPEELQDMKM</sequence>
<evidence type="ECO:0000256" key="7">
    <source>
        <dbReference type="ARBA" id="ARBA00023136"/>
    </source>
</evidence>
<keyword evidence="5 8" id="KW-0812">Transmembrane</keyword>
<keyword evidence="10" id="KW-1185">Reference proteome</keyword>
<proteinExistence type="inferred from homology"/>
<keyword evidence="3 8" id="KW-0813">Transport</keyword>
<evidence type="ECO:0000256" key="2">
    <source>
        <dbReference type="ARBA" id="ARBA00010519"/>
    </source>
</evidence>
<dbReference type="Gene3D" id="1.10.287.3510">
    <property type="match status" value="1"/>
</dbReference>
<evidence type="ECO:0000256" key="3">
    <source>
        <dbReference type="ARBA" id="ARBA00022448"/>
    </source>
</evidence>
<protein>
    <recommendedName>
        <fullName evidence="8">NADH-quinone oxidoreductase subunit K</fullName>
        <ecNumber evidence="8">7.1.1.-</ecNumber>
    </recommendedName>
    <alternativeName>
        <fullName evidence="8">NADH dehydrogenase I subunit K</fullName>
    </alternativeName>
    <alternativeName>
        <fullName evidence="8">NDH-1 subunit K</fullName>
    </alternativeName>
</protein>
<evidence type="ECO:0000256" key="8">
    <source>
        <dbReference type="HAMAP-Rule" id="MF_01456"/>
    </source>
</evidence>
<feature type="transmembrane region" description="Helical" evidence="8">
    <location>
        <begin position="65"/>
        <end position="89"/>
    </location>
</feature>
<dbReference type="EMBL" id="FNQN01000008">
    <property type="protein sequence ID" value="SEA60908.1"/>
    <property type="molecule type" value="Genomic_DNA"/>
</dbReference>
<accession>A0A1H4CKP7</accession>
<dbReference type="Pfam" id="PF00420">
    <property type="entry name" value="Oxidored_q2"/>
    <property type="match status" value="1"/>
</dbReference>
<dbReference type="PANTHER" id="PTHR11434:SF16">
    <property type="entry name" value="NADH-UBIQUINONE OXIDOREDUCTASE CHAIN 4L"/>
    <property type="match status" value="1"/>
</dbReference>
<comment type="catalytic activity">
    <reaction evidence="8">
        <text>a quinone + NADH + 5 H(+)(in) = a quinol + NAD(+) + 4 H(+)(out)</text>
        <dbReference type="Rhea" id="RHEA:57888"/>
        <dbReference type="ChEBI" id="CHEBI:15378"/>
        <dbReference type="ChEBI" id="CHEBI:24646"/>
        <dbReference type="ChEBI" id="CHEBI:57540"/>
        <dbReference type="ChEBI" id="CHEBI:57945"/>
        <dbReference type="ChEBI" id="CHEBI:132124"/>
    </reaction>
</comment>
<keyword evidence="8" id="KW-1278">Translocase</keyword>
<keyword evidence="8" id="KW-0830">Ubiquinone</keyword>
<dbReference type="InterPro" id="IPR001133">
    <property type="entry name" value="NADH_UbQ_OxRdtase_chain4L/K"/>
</dbReference>
<feature type="transmembrane region" description="Helical" evidence="8">
    <location>
        <begin position="32"/>
        <end position="53"/>
    </location>
</feature>
<keyword evidence="8" id="KW-0874">Quinone</keyword>
<keyword evidence="8" id="KW-0520">NAD</keyword>
<evidence type="ECO:0000256" key="6">
    <source>
        <dbReference type="ARBA" id="ARBA00022989"/>
    </source>
</evidence>
<dbReference type="PANTHER" id="PTHR11434">
    <property type="entry name" value="NADH-UBIQUINONE OXIDOREDUCTASE SUBUNIT ND4L"/>
    <property type="match status" value="1"/>
</dbReference>
<comment type="function">
    <text evidence="8">NDH-1 shuttles electrons from NADH, via FMN and iron-sulfur (Fe-S) centers, to quinones in the respiratory chain. The immediate electron acceptor for the enzyme in this species is believed to be ubiquinone. Couples the redox reaction to proton translocation (for every two electrons transferred, four hydrogen ions are translocated across the cytoplasmic membrane), and thus conserves the redox energy in a proton gradient.</text>
</comment>
<evidence type="ECO:0000313" key="9">
    <source>
        <dbReference type="EMBL" id="SEA60908.1"/>
    </source>
</evidence>
<evidence type="ECO:0000256" key="1">
    <source>
        <dbReference type="ARBA" id="ARBA00004141"/>
    </source>
</evidence>
<organism evidence="9 10">
    <name type="scientific">Desulfuromusa kysingii</name>
    <dbReference type="NCBI Taxonomy" id="37625"/>
    <lineage>
        <taxon>Bacteria</taxon>
        <taxon>Pseudomonadati</taxon>
        <taxon>Thermodesulfobacteriota</taxon>
        <taxon>Desulfuromonadia</taxon>
        <taxon>Desulfuromonadales</taxon>
        <taxon>Geopsychrobacteraceae</taxon>
        <taxon>Desulfuromusa</taxon>
    </lineage>
</organism>
<dbReference type="NCBIfam" id="NF004320">
    <property type="entry name" value="PRK05715.1-2"/>
    <property type="match status" value="1"/>
</dbReference>
<dbReference type="OrthoDB" id="9810120at2"/>
<dbReference type="GO" id="GO:0005886">
    <property type="term" value="C:plasma membrane"/>
    <property type="evidence" value="ECO:0007669"/>
    <property type="project" value="UniProtKB-SubCell"/>
</dbReference>
<dbReference type="GO" id="GO:0048038">
    <property type="term" value="F:quinone binding"/>
    <property type="evidence" value="ECO:0007669"/>
    <property type="project" value="UniProtKB-KW"/>
</dbReference>
<dbReference type="InterPro" id="IPR039428">
    <property type="entry name" value="NUOK/Mnh_C1-like"/>
</dbReference>
<dbReference type="GO" id="GO:0042773">
    <property type="term" value="P:ATP synthesis coupled electron transport"/>
    <property type="evidence" value="ECO:0007669"/>
    <property type="project" value="InterPro"/>
</dbReference>
<name>A0A1H4CKP7_9BACT</name>
<feature type="transmembrane region" description="Helical" evidence="8">
    <location>
        <begin position="7"/>
        <end position="26"/>
    </location>
</feature>
<dbReference type="GO" id="GO:0050136">
    <property type="term" value="F:NADH dehydrogenase (quinone) (non-electrogenic) activity"/>
    <property type="evidence" value="ECO:0007669"/>
    <property type="project" value="UniProtKB-UniRule"/>
</dbReference>